<evidence type="ECO:0000256" key="3">
    <source>
        <dbReference type="ARBA" id="ARBA00021491"/>
    </source>
</evidence>
<organism evidence="10 11">
    <name type="scientific">Arxiozyma heterogenica</name>
    <dbReference type="NCBI Taxonomy" id="278026"/>
    <lineage>
        <taxon>Eukaryota</taxon>
        <taxon>Fungi</taxon>
        <taxon>Dikarya</taxon>
        <taxon>Ascomycota</taxon>
        <taxon>Saccharomycotina</taxon>
        <taxon>Saccharomycetes</taxon>
        <taxon>Saccharomycetales</taxon>
        <taxon>Saccharomycetaceae</taxon>
        <taxon>Arxiozyma</taxon>
    </lineage>
</organism>
<dbReference type="PROSITE" id="PS50175">
    <property type="entry name" value="ASP_PROT_RETROV"/>
    <property type="match status" value="1"/>
</dbReference>
<evidence type="ECO:0000313" key="11">
    <source>
        <dbReference type="Proteomes" id="UP001306508"/>
    </source>
</evidence>
<gene>
    <name evidence="10" type="ORF">RI543_001499</name>
</gene>
<dbReference type="InterPro" id="IPR019103">
    <property type="entry name" value="Peptidase_aspartic_DDI1-type"/>
</dbReference>
<dbReference type="PROSITE" id="PS50030">
    <property type="entry name" value="UBA"/>
    <property type="match status" value="1"/>
</dbReference>
<dbReference type="GO" id="GO:0004190">
    <property type="term" value="F:aspartic-type endopeptidase activity"/>
    <property type="evidence" value="ECO:0007669"/>
    <property type="project" value="UniProtKB-KW"/>
</dbReference>
<evidence type="ECO:0000256" key="4">
    <source>
        <dbReference type="ARBA" id="ARBA00022490"/>
    </source>
</evidence>
<dbReference type="Gene3D" id="2.40.70.10">
    <property type="entry name" value="Acid Proteases"/>
    <property type="match status" value="1"/>
</dbReference>
<dbReference type="SUPFAM" id="SSF46934">
    <property type="entry name" value="UBA-like"/>
    <property type="match status" value="1"/>
</dbReference>
<dbReference type="Pfam" id="PF09668">
    <property type="entry name" value="Asp_protease"/>
    <property type="match status" value="1"/>
</dbReference>
<keyword evidence="7" id="KW-0378">Hydrolase</keyword>
<evidence type="ECO:0000259" key="8">
    <source>
        <dbReference type="PROSITE" id="PS50030"/>
    </source>
</evidence>
<dbReference type="EMBL" id="JAWIZZ010000038">
    <property type="protein sequence ID" value="KAK5781108.1"/>
    <property type="molecule type" value="Genomic_DNA"/>
</dbReference>
<dbReference type="InterPro" id="IPR009060">
    <property type="entry name" value="UBA-like_sf"/>
</dbReference>
<dbReference type="PANTHER" id="PTHR12917:SF1">
    <property type="entry name" value="AT13091P"/>
    <property type="match status" value="1"/>
</dbReference>
<dbReference type="PANTHER" id="PTHR12917">
    <property type="entry name" value="ASPARTYL PROTEASE DDI-RELATED"/>
    <property type="match status" value="1"/>
</dbReference>
<keyword evidence="5" id="KW-0645">Protease</keyword>
<dbReference type="SUPFAM" id="SSF50630">
    <property type="entry name" value="Acid proteases"/>
    <property type="match status" value="1"/>
</dbReference>
<dbReference type="Gene3D" id="1.10.8.10">
    <property type="entry name" value="DNA helicase RuvA subunit, C-terminal domain"/>
    <property type="match status" value="1"/>
</dbReference>
<dbReference type="SMART" id="SM00165">
    <property type="entry name" value="UBA"/>
    <property type="match status" value="1"/>
</dbReference>
<dbReference type="Pfam" id="PF00627">
    <property type="entry name" value="UBA"/>
    <property type="match status" value="1"/>
</dbReference>
<evidence type="ECO:0000256" key="7">
    <source>
        <dbReference type="ARBA" id="ARBA00022801"/>
    </source>
</evidence>
<dbReference type="FunFam" id="2.40.70.10:FF:000072">
    <property type="entry name" value="DNA damage-inducible protein"/>
    <property type="match status" value="1"/>
</dbReference>
<evidence type="ECO:0000313" key="10">
    <source>
        <dbReference type="EMBL" id="KAK5781108.1"/>
    </source>
</evidence>
<dbReference type="GO" id="GO:0005737">
    <property type="term" value="C:cytoplasm"/>
    <property type="evidence" value="ECO:0007669"/>
    <property type="project" value="UniProtKB-SubCell"/>
</dbReference>
<keyword evidence="4" id="KW-0963">Cytoplasm</keyword>
<dbReference type="CDD" id="cd05479">
    <property type="entry name" value="RP_DDI"/>
    <property type="match status" value="1"/>
</dbReference>
<keyword evidence="11" id="KW-1185">Reference proteome</keyword>
<dbReference type="AlphaFoldDB" id="A0AAN7WTP1"/>
<evidence type="ECO:0000256" key="5">
    <source>
        <dbReference type="ARBA" id="ARBA00022670"/>
    </source>
</evidence>
<dbReference type="Proteomes" id="UP001306508">
    <property type="component" value="Unassembled WGS sequence"/>
</dbReference>
<sequence length="450" mass="50861">MHLTISNEITGQIYGPIEINDDMKLEDLIALLEVECQFDPLKNDLYINMDILDLNKSKNKILSEIGLHNDELLLIKNKIQTNNNPNNSIIPPGNLDNRKYVEEFRKQLNMSQPMRQQLVTQMPELDSILNDSNLFYERMGPIILQRRYGGFYQQSLNPFGIPQDEYNKLMSNPDNPINQKRINELIDQQAIDEQLRNAYEHTPEVFTTVSMLYINLEINGHPVKAFVDTGAQMTIMSTRLAEATGLSKLIDRRFIGEVRGVGRGKIIGRIHQAQIKIETQYICNSFVVLDTEIDVLIGLDMLKRHQACIDLAKNVLRIAGIETRFLSEAEIPKGFENEVKQTASKTLSKPTTIPNSTSTGGSVLVNNTNNTSNVNDHNNIPIQQFPRNNNISNMKSGISGQSRNNILSNMNFPESIVKQLMDLGFSRNEVIRALRTTGGNAEYAAALLFQ</sequence>
<dbReference type="GO" id="GO:0006508">
    <property type="term" value="P:proteolysis"/>
    <property type="evidence" value="ECO:0007669"/>
    <property type="project" value="UniProtKB-KW"/>
</dbReference>
<dbReference type="CDD" id="cd14309">
    <property type="entry name" value="UBA_scDdi1_like"/>
    <property type="match status" value="1"/>
</dbReference>
<accession>A0AAN7WTP1</accession>
<evidence type="ECO:0000256" key="2">
    <source>
        <dbReference type="ARBA" id="ARBA00009136"/>
    </source>
</evidence>
<comment type="caution">
    <text evidence="10">The sequence shown here is derived from an EMBL/GenBank/DDBJ whole genome shotgun (WGS) entry which is preliminary data.</text>
</comment>
<evidence type="ECO:0000259" key="9">
    <source>
        <dbReference type="PROSITE" id="PS50175"/>
    </source>
</evidence>
<feature type="domain" description="UBA" evidence="8">
    <location>
        <begin position="411"/>
        <end position="450"/>
    </location>
</feature>
<comment type="similarity">
    <text evidence="2">Belongs to the DDI1 family.</text>
</comment>
<proteinExistence type="inferred from homology"/>
<keyword evidence="6" id="KW-0064">Aspartyl protease</keyword>
<reference evidence="11" key="1">
    <citation type="submission" date="2023-07" db="EMBL/GenBank/DDBJ databases">
        <title>A draft genome of Kazachstania heterogenica Y-27499.</title>
        <authorList>
            <person name="Donic C."/>
            <person name="Kralova J.S."/>
            <person name="Fidel L."/>
            <person name="Ben-Dor S."/>
            <person name="Jung S."/>
        </authorList>
    </citation>
    <scope>NUCLEOTIDE SEQUENCE [LARGE SCALE GENOMIC DNA]</scope>
    <source>
        <strain evidence="11">Y27499</strain>
    </source>
</reference>
<evidence type="ECO:0000256" key="1">
    <source>
        <dbReference type="ARBA" id="ARBA00004496"/>
    </source>
</evidence>
<evidence type="ECO:0000256" key="6">
    <source>
        <dbReference type="ARBA" id="ARBA00022750"/>
    </source>
</evidence>
<protein>
    <recommendedName>
        <fullName evidence="3">DNA damage-inducible protein 1</fullName>
    </recommendedName>
</protein>
<dbReference type="InterPro" id="IPR021109">
    <property type="entry name" value="Peptidase_aspartic_dom_sf"/>
</dbReference>
<dbReference type="InterPro" id="IPR001995">
    <property type="entry name" value="Peptidase_A2_cat"/>
</dbReference>
<feature type="domain" description="Peptidase A2" evidence="9">
    <location>
        <begin position="223"/>
        <end position="301"/>
    </location>
</feature>
<name>A0AAN7WTP1_9SACH</name>
<dbReference type="InterPro" id="IPR015940">
    <property type="entry name" value="UBA"/>
</dbReference>
<comment type="subcellular location">
    <subcellularLocation>
        <location evidence="1">Cytoplasm</location>
    </subcellularLocation>
</comment>
<dbReference type="Gene3D" id="3.10.20.90">
    <property type="entry name" value="Phosphatidylinositol 3-kinase Catalytic Subunit, Chain A, domain 1"/>
    <property type="match status" value="1"/>
</dbReference>